<feature type="domain" description="DUF1989" evidence="1">
    <location>
        <begin position="12"/>
        <end position="183"/>
    </location>
</feature>
<dbReference type="NCBIfam" id="TIGR03425">
    <property type="entry name" value="urea_degr_2"/>
    <property type="match status" value="1"/>
</dbReference>
<gene>
    <name evidence="2" type="ORF">SAMN05216387_103242</name>
</gene>
<protein>
    <recommendedName>
        <fullName evidence="1">DUF1989 domain-containing protein</fullName>
    </recommendedName>
</protein>
<evidence type="ECO:0000313" key="3">
    <source>
        <dbReference type="Proteomes" id="UP000198620"/>
    </source>
</evidence>
<organism evidence="2 3">
    <name type="scientific">Nitrosovibrio tenuis</name>
    <dbReference type="NCBI Taxonomy" id="1233"/>
    <lineage>
        <taxon>Bacteria</taxon>
        <taxon>Pseudomonadati</taxon>
        <taxon>Pseudomonadota</taxon>
        <taxon>Betaproteobacteria</taxon>
        <taxon>Nitrosomonadales</taxon>
        <taxon>Nitrosomonadaceae</taxon>
        <taxon>Nitrosovibrio</taxon>
    </lineage>
</organism>
<dbReference type="InterPro" id="IPR017792">
    <property type="entry name" value="UAAP1"/>
</dbReference>
<proteinExistence type="predicted"/>
<evidence type="ECO:0000259" key="1">
    <source>
        <dbReference type="Pfam" id="PF09347"/>
    </source>
</evidence>
<dbReference type="PANTHER" id="PTHR31527:SF0">
    <property type="entry name" value="RE64534P"/>
    <property type="match status" value="1"/>
</dbReference>
<dbReference type="STRING" id="1233.SAMN05216387_103242"/>
<accession>A0A1H7KID8</accession>
<dbReference type="AlphaFoldDB" id="A0A1H7KID8"/>
<dbReference type="Pfam" id="PF09347">
    <property type="entry name" value="DUF1989"/>
    <property type="match status" value="1"/>
</dbReference>
<reference evidence="2 3" key="1">
    <citation type="submission" date="2016-10" db="EMBL/GenBank/DDBJ databases">
        <authorList>
            <person name="de Groot N.N."/>
        </authorList>
    </citation>
    <scope>NUCLEOTIDE SEQUENCE [LARGE SCALE GENOMIC DNA]</scope>
    <source>
        <strain evidence="2 3">Nv1</strain>
    </source>
</reference>
<dbReference type="RefSeq" id="WP_090828086.1">
    <property type="nucleotide sequence ID" value="NZ_FOBH01000003.1"/>
</dbReference>
<evidence type="ECO:0000313" key="2">
    <source>
        <dbReference type="EMBL" id="SEK86653.1"/>
    </source>
</evidence>
<sequence>MNQPNACMWEQHIPGGCHWSGVVRRGTTLRLVDVAGGANGAVLFFNQEEKLERYNMADTLKSQHTFRLTQGLACHSDMGRIFCCITADTVGWHDTVCGLSDAELIRRKYGVARYQEHRNQMFRSGLDGMLIELGKWGLGMRDVVANINFFSKVTANSSGELAFHPRNSKAGDYVDLSFEMDTLMALSAAPHPLDPAPAYQPGAVRLEAYASHSRPSTSFAECMRIPENARGLQNTERLYGCHGGEA</sequence>
<name>A0A1H7KID8_9PROT</name>
<dbReference type="PANTHER" id="PTHR31527">
    <property type="entry name" value="RE64534P"/>
    <property type="match status" value="1"/>
</dbReference>
<keyword evidence="3" id="KW-1185">Reference proteome</keyword>
<dbReference type="Proteomes" id="UP000198620">
    <property type="component" value="Unassembled WGS sequence"/>
</dbReference>
<dbReference type="OrthoDB" id="5298498at2"/>
<dbReference type="EMBL" id="FOBH01000003">
    <property type="protein sequence ID" value="SEK86653.1"/>
    <property type="molecule type" value="Genomic_DNA"/>
</dbReference>
<dbReference type="InterPro" id="IPR018959">
    <property type="entry name" value="DUF1989"/>
</dbReference>